<evidence type="ECO:0000313" key="2">
    <source>
        <dbReference type="Proteomes" id="UP001627154"/>
    </source>
</evidence>
<organism evidence="1 2">
    <name type="scientific">Trichogramma kaykai</name>
    <dbReference type="NCBI Taxonomy" id="54128"/>
    <lineage>
        <taxon>Eukaryota</taxon>
        <taxon>Metazoa</taxon>
        <taxon>Ecdysozoa</taxon>
        <taxon>Arthropoda</taxon>
        <taxon>Hexapoda</taxon>
        <taxon>Insecta</taxon>
        <taxon>Pterygota</taxon>
        <taxon>Neoptera</taxon>
        <taxon>Endopterygota</taxon>
        <taxon>Hymenoptera</taxon>
        <taxon>Apocrita</taxon>
        <taxon>Proctotrupomorpha</taxon>
        <taxon>Chalcidoidea</taxon>
        <taxon>Trichogrammatidae</taxon>
        <taxon>Trichogramma</taxon>
    </lineage>
</organism>
<comment type="caution">
    <text evidence="1">The sequence shown here is derived from an EMBL/GenBank/DDBJ whole genome shotgun (WGS) entry which is preliminary data.</text>
</comment>
<dbReference type="AlphaFoldDB" id="A0ABD2XKW1"/>
<evidence type="ECO:0000313" key="1">
    <source>
        <dbReference type="EMBL" id="KAL3405755.1"/>
    </source>
</evidence>
<gene>
    <name evidence="1" type="ORF">TKK_001205</name>
</gene>
<dbReference type="EMBL" id="JBJJXI010000019">
    <property type="protein sequence ID" value="KAL3405755.1"/>
    <property type="molecule type" value="Genomic_DNA"/>
</dbReference>
<proteinExistence type="predicted"/>
<dbReference type="Proteomes" id="UP001627154">
    <property type="component" value="Unassembled WGS sequence"/>
</dbReference>
<accession>A0ABD2XKW1</accession>
<reference evidence="1 2" key="1">
    <citation type="journal article" date="2024" name="bioRxiv">
        <title>A reference genome for Trichogramma kaykai: A tiny desert-dwelling parasitoid wasp with competing sex-ratio distorters.</title>
        <authorList>
            <person name="Culotta J."/>
            <person name="Lindsey A.R."/>
        </authorList>
    </citation>
    <scope>NUCLEOTIDE SEQUENCE [LARGE SCALE GENOMIC DNA]</scope>
    <source>
        <strain evidence="1 2">KSX58</strain>
    </source>
</reference>
<protein>
    <submittedName>
        <fullName evidence="1">Uncharacterized protein</fullName>
    </submittedName>
</protein>
<sequence length="92" mass="11012">MEEQQQLVLKVLHAIRASSRSTHANKRSIRRKNTYEFHKSHHLVTQQFVTMLIISERRNHTDFVNRRLCVTTRRFNSMYSRVNESRITASAR</sequence>
<keyword evidence="2" id="KW-1185">Reference proteome</keyword>
<name>A0ABD2XKW1_9HYME</name>